<dbReference type="EC" id="2.1.1.319" evidence="2"/>
<keyword evidence="3" id="KW-0963">Cytoplasm</keyword>
<dbReference type="PANTHER" id="PTHR11559">
    <property type="entry name" value="CARBOXYLESTERASE"/>
    <property type="match status" value="1"/>
</dbReference>
<feature type="compositionally biased region" description="Acidic residues" evidence="4">
    <location>
        <begin position="27"/>
        <end position="38"/>
    </location>
</feature>
<dbReference type="GO" id="GO:0035242">
    <property type="term" value="F:protein-arginine omega-N asymmetric methyltransferase activity"/>
    <property type="evidence" value="ECO:0007669"/>
    <property type="project" value="UniProtKB-EC"/>
</dbReference>
<dbReference type="SUPFAM" id="SSF53474">
    <property type="entry name" value="alpha/beta-Hydrolases"/>
    <property type="match status" value="1"/>
</dbReference>
<dbReference type="EMBL" id="JAUTXT010000026">
    <property type="protein sequence ID" value="KAK3673250.1"/>
    <property type="molecule type" value="Genomic_DNA"/>
</dbReference>
<accession>A0AAE1BZ90</accession>
<protein>
    <recommendedName>
        <fullName evidence="2">type I protein arginine methyltransferase</fullName>
        <ecNumber evidence="2">2.1.1.319</ecNumber>
    </recommendedName>
</protein>
<evidence type="ECO:0000313" key="7">
    <source>
        <dbReference type="EMBL" id="KAK3673250.1"/>
    </source>
</evidence>
<keyword evidence="8" id="KW-1185">Reference proteome</keyword>
<evidence type="ECO:0000256" key="1">
    <source>
        <dbReference type="ARBA" id="ARBA00004496"/>
    </source>
</evidence>
<dbReference type="Gene3D" id="3.40.50.1820">
    <property type="entry name" value="alpha/beta hydrolase"/>
    <property type="match status" value="1"/>
</dbReference>
<evidence type="ECO:0000256" key="4">
    <source>
        <dbReference type="SAM" id="MobiDB-lite"/>
    </source>
</evidence>
<dbReference type="Pfam" id="PF21137">
    <property type="entry name" value="ANM3_C2H2_Zf"/>
    <property type="match status" value="1"/>
</dbReference>
<evidence type="ECO:0000259" key="6">
    <source>
        <dbReference type="Pfam" id="PF21137"/>
    </source>
</evidence>
<dbReference type="InterPro" id="IPR029058">
    <property type="entry name" value="AB_hydrolase_fold"/>
</dbReference>
<sequence length="307" mass="33812">MDGKLPAGWRVSNSTGVWSAPSHVEDNPDNDDIDDDNDISTNFQGAENKLTEEDLRPDSPGWEDLEDDVETESFTCLLCEVTQPKVRDVVEHMKVEHEFDFDVLRKDKKLDFFGTVQLINYIRSQVKSSGSTKLDLATLDSKDFVQDQYMQPTLEDDALLYSIDELADPADLNDPLVQQREDDVEAKAASAAATRRQAASTYPSAATKNGTYTGAYVATYGTEHFLGMPYAQPPPGPLRFHVPVPLNSSWTGSKNATEYGPECIGYGLDTESQGNYVSEDCLTLNVVRSRGAGGGLPVVVWFGRKSP</sequence>
<evidence type="ECO:0000256" key="2">
    <source>
        <dbReference type="ARBA" id="ARBA00011925"/>
    </source>
</evidence>
<evidence type="ECO:0000256" key="3">
    <source>
        <dbReference type="ARBA" id="ARBA00022490"/>
    </source>
</evidence>
<reference evidence="7" key="1">
    <citation type="submission" date="2023-07" db="EMBL/GenBank/DDBJ databases">
        <title>Black Yeasts Isolated from many extreme environments.</title>
        <authorList>
            <person name="Coleine C."/>
            <person name="Stajich J.E."/>
            <person name="Selbmann L."/>
        </authorList>
    </citation>
    <scope>NUCLEOTIDE SEQUENCE</scope>
    <source>
        <strain evidence="7">CCFEE 5485</strain>
    </source>
</reference>
<feature type="domain" description="Protein arginine N-methyltransferase 3-like C2H2 zinc finger" evidence="6">
    <location>
        <begin position="109"/>
        <end position="152"/>
    </location>
</feature>
<dbReference type="InterPro" id="IPR036236">
    <property type="entry name" value="Znf_C2H2_sf"/>
</dbReference>
<feature type="domain" description="Carboxylesterase type B" evidence="5">
    <location>
        <begin position="204"/>
        <end position="302"/>
    </location>
</feature>
<gene>
    <name evidence="7" type="ORF">LTR78_006795</name>
</gene>
<organism evidence="7 8">
    <name type="scientific">Recurvomyces mirabilis</name>
    <dbReference type="NCBI Taxonomy" id="574656"/>
    <lineage>
        <taxon>Eukaryota</taxon>
        <taxon>Fungi</taxon>
        <taxon>Dikarya</taxon>
        <taxon>Ascomycota</taxon>
        <taxon>Pezizomycotina</taxon>
        <taxon>Dothideomycetes</taxon>
        <taxon>Dothideomycetidae</taxon>
        <taxon>Mycosphaerellales</taxon>
        <taxon>Teratosphaeriaceae</taxon>
        <taxon>Recurvomyces</taxon>
    </lineage>
</organism>
<dbReference type="AlphaFoldDB" id="A0AAE1BZ90"/>
<dbReference type="GO" id="GO:0005737">
    <property type="term" value="C:cytoplasm"/>
    <property type="evidence" value="ECO:0007669"/>
    <property type="project" value="UniProtKB-SubCell"/>
</dbReference>
<evidence type="ECO:0000313" key="8">
    <source>
        <dbReference type="Proteomes" id="UP001274830"/>
    </source>
</evidence>
<dbReference type="SUPFAM" id="SSF57667">
    <property type="entry name" value="beta-beta-alpha zinc fingers"/>
    <property type="match status" value="1"/>
</dbReference>
<evidence type="ECO:0000259" key="5">
    <source>
        <dbReference type="Pfam" id="PF00135"/>
    </source>
</evidence>
<comment type="caution">
    <text evidence="7">The sequence shown here is derived from an EMBL/GenBank/DDBJ whole genome shotgun (WGS) entry which is preliminary data.</text>
</comment>
<dbReference type="InterPro" id="IPR049482">
    <property type="entry name" value="ANM3-like_C2H2_Zf"/>
</dbReference>
<dbReference type="Proteomes" id="UP001274830">
    <property type="component" value="Unassembled WGS sequence"/>
</dbReference>
<feature type="region of interest" description="Disordered" evidence="4">
    <location>
        <begin position="1"/>
        <end position="60"/>
    </location>
</feature>
<proteinExistence type="predicted"/>
<dbReference type="Pfam" id="PF00135">
    <property type="entry name" value="COesterase"/>
    <property type="match status" value="1"/>
</dbReference>
<comment type="subcellular location">
    <subcellularLocation>
        <location evidence="1">Cytoplasm</location>
    </subcellularLocation>
</comment>
<dbReference type="InterPro" id="IPR002018">
    <property type="entry name" value="CarbesteraseB"/>
</dbReference>
<name>A0AAE1BZ90_9PEZI</name>
<dbReference type="InterPro" id="IPR050309">
    <property type="entry name" value="Type-B_Carboxylest/Lipase"/>
</dbReference>